<dbReference type="InterPro" id="IPR050870">
    <property type="entry name" value="FAST_kinase"/>
</dbReference>
<keyword evidence="3" id="KW-1185">Reference proteome</keyword>
<evidence type="ECO:0000313" key="2">
    <source>
        <dbReference type="EMBL" id="WIA11940.1"/>
    </source>
</evidence>
<evidence type="ECO:0000313" key="3">
    <source>
        <dbReference type="Proteomes" id="UP001244341"/>
    </source>
</evidence>
<dbReference type="PANTHER" id="PTHR21228">
    <property type="entry name" value="FAST LEU-RICH DOMAIN-CONTAINING"/>
    <property type="match status" value="1"/>
</dbReference>
<feature type="region of interest" description="Disordered" evidence="1">
    <location>
        <begin position="1"/>
        <end position="66"/>
    </location>
</feature>
<dbReference type="PANTHER" id="PTHR21228:SF40">
    <property type="entry name" value="LD45607P"/>
    <property type="match status" value="1"/>
</dbReference>
<name>A0ABY8TS80_TETOB</name>
<feature type="compositionally biased region" description="Low complexity" evidence="1">
    <location>
        <begin position="32"/>
        <end position="46"/>
    </location>
</feature>
<protein>
    <submittedName>
        <fullName evidence="2">Uncharacterized protein</fullName>
    </submittedName>
</protein>
<sequence length="640" mass="67397">MHNIRGRRSSEGAGNEGLLHRRKRSSVGIIGPSSAASTPPSQAGSPFIKAWPQDGSASPGTGSCSDAEVDSPLAAARVLKVPDVAIPMQHSLLKRISAFQSKEELLEFVAHYHCLLDLINLVTCLYRLAKMSKEASRGRGGYLAELQRHPTFQLLLRSISSKFLQAHLNYLHTGNEGLKGVDGRCLANLTWALAKLDLSSDDSALTTELALTVAPFVIRSLDSSSPQGLANMLWSYAKLPVAPPAVVMALVSKITDQLVQHSQRPDGSPAFDAQALSNSIWALAHLKSRGMDVDAQRNPQIMRFMNELAAAAARALSRPHATLQPPGTNGEPRLAEAQRYLALVEREFSCQALVNIAWSFATLLGGACCQQPAIHQLFLLIHNESLTRLRCTALALSSGQSLPYIGGGGFNEQALSNAVYAFDKSGLLSSELLSAVFEVSALRLQRGGASHHHDLATFKPQELCTLLKACHANIAPPWAFLGSLLQLLGNHPQMADSWTAAERLELHRACQLFLVHQAELSASGQQQGGVAVSAAMGLANSLANSVNVAGLQANGRASMTGSNLGGMGCSSGPPSGNLFGGQGRMPGSGPPSGSYGGLMGTLAGAGGVHITGNSPRNSQTSGVMGAALGSRMLLPTSMLA</sequence>
<accession>A0ABY8TS80</accession>
<feature type="compositionally biased region" description="Polar residues" evidence="1">
    <location>
        <begin position="55"/>
        <end position="64"/>
    </location>
</feature>
<proteinExistence type="predicted"/>
<reference evidence="2 3" key="1">
    <citation type="submission" date="2023-05" db="EMBL/GenBank/DDBJ databases">
        <title>A 100% complete, gapless, phased diploid assembly of the Scenedesmus obliquus UTEX 3031 genome.</title>
        <authorList>
            <person name="Biondi T.C."/>
            <person name="Hanschen E.R."/>
            <person name="Kwon T."/>
            <person name="Eng W."/>
            <person name="Kruse C.P.S."/>
            <person name="Koehler S.I."/>
            <person name="Kunde Y."/>
            <person name="Gleasner C.D."/>
            <person name="You Mak K.T."/>
            <person name="Polle J."/>
            <person name="Hovde B.T."/>
            <person name="Starkenburg S.R."/>
        </authorList>
    </citation>
    <scope>NUCLEOTIDE SEQUENCE [LARGE SCALE GENOMIC DNA]</scope>
    <source>
        <strain evidence="2 3">DOE0152z</strain>
    </source>
</reference>
<evidence type="ECO:0000256" key="1">
    <source>
        <dbReference type="SAM" id="MobiDB-lite"/>
    </source>
</evidence>
<dbReference type="Proteomes" id="UP001244341">
    <property type="component" value="Chromosome 3b"/>
</dbReference>
<gene>
    <name evidence="2" type="ORF">OEZ85_012022</name>
</gene>
<organism evidence="2 3">
    <name type="scientific">Tetradesmus obliquus</name>
    <name type="common">Green alga</name>
    <name type="synonym">Acutodesmus obliquus</name>
    <dbReference type="NCBI Taxonomy" id="3088"/>
    <lineage>
        <taxon>Eukaryota</taxon>
        <taxon>Viridiplantae</taxon>
        <taxon>Chlorophyta</taxon>
        <taxon>core chlorophytes</taxon>
        <taxon>Chlorophyceae</taxon>
        <taxon>CS clade</taxon>
        <taxon>Sphaeropleales</taxon>
        <taxon>Scenedesmaceae</taxon>
        <taxon>Tetradesmus</taxon>
    </lineage>
</organism>
<dbReference type="EMBL" id="CP126210">
    <property type="protein sequence ID" value="WIA11940.1"/>
    <property type="molecule type" value="Genomic_DNA"/>
</dbReference>
<feature type="region of interest" description="Disordered" evidence="1">
    <location>
        <begin position="564"/>
        <end position="592"/>
    </location>
</feature>